<dbReference type="STRING" id="1465490.SAMN05444277_10713"/>
<dbReference type="RefSeq" id="WP_143075847.1">
    <property type="nucleotide sequence ID" value="NZ_FOXQ01000007.1"/>
</dbReference>
<dbReference type="EMBL" id="FOXQ01000007">
    <property type="protein sequence ID" value="SFQ23410.1"/>
    <property type="molecule type" value="Genomic_DNA"/>
</dbReference>
<organism evidence="1 2">
    <name type="scientific">Parafilimonas terrae</name>
    <dbReference type="NCBI Taxonomy" id="1465490"/>
    <lineage>
        <taxon>Bacteria</taxon>
        <taxon>Pseudomonadati</taxon>
        <taxon>Bacteroidota</taxon>
        <taxon>Chitinophagia</taxon>
        <taxon>Chitinophagales</taxon>
        <taxon>Chitinophagaceae</taxon>
        <taxon>Parafilimonas</taxon>
    </lineage>
</organism>
<proteinExistence type="predicted"/>
<evidence type="ECO:0000313" key="2">
    <source>
        <dbReference type="Proteomes" id="UP000199031"/>
    </source>
</evidence>
<dbReference type="OrthoDB" id="653743at2"/>
<name>A0A1I5WUP9_9BACT</name>
<evidence type="ECO:0000313" key="1">
    <source>
        <dbReference type="EMBL" id="SFQ23410.1"/>
    </source>
</evidence>
<dbReference type="Proteomes" id="UP000199031">
    <property type="component" value="Unassembled WGS sequence"/>
</dbReference>
<gene>
    <name evidence="1" type="ORF">SAMN05444277_10713</name>
</gene>
<reference evidence="1 2" key="1">
    <citation type="submission" date="2016-10" db="EMBL/GenBank/DDBJ databases">
        <authorList>
            <person name="de Groot N.N."/>
        </authorList>
    </citation>
    <scope>NUCLEOTIDE SEQUENCE [LARGE SCALE GENOMIC DNA]</scope>
    <source>
        <strain evidence="1 2">DSM 28286</strain>
    </source>
</reference>
<accession>A0A1I5WUP9</accession>
<keyword evidence="2" id="KW-1185">Reference proteome</keyword>
<dbReference type="AlphaFoldDB" id="A0A1I5WUP9"/>
<protein>
    <recommendedName>
        <fullName evidence="3">Lipoprotein</fullName>
    </recommendedName>
</protein>
<evidence type="ECO:0008006" key="3">
    <source>
        <dbReference type="Google" id="ProtNLM"/>
    </source>
</evidence>
<sequence>MQKTCVLFVFFLFFYGCKHGKADLTGNEKISAEDFIAAFPNLKLPAYISDTALKNFGDSTVISAAVFTQFIGDTALKGFTKNAEKTVIHPAGIIRKSDKDFLLATFEEGKQINLGVFVLSDKHAFLSSLPLLASGEKDGYKHSVSITTEPTFILKKEKVINNVSLYTRNGFAYSASAGNFSKVLSDSNEDTARNNEIINPIDTLPVANKYSGDYIKDKKNFISVRDGKNANSYLFFVHFEKGSDCIGELKGALNLTGEKDGVFTESGDPCVIRFKFTTTAVTVKEENNCGNHRGITCPFDFTFKKKKPVKKTKPE</sequence>
<dbReference type="PROSITE" id="PS51257">
    <property type="entry name" value="PROKAR_LIPOPROTEIN"/>
    <property type="match status" value="1"/>
</dbReference>